<reference evidence="2" key="1">
    <citation type="submission" date="2021-01" db="EMBL/GenBank/DDBJ databases">
        <authorList>
            <person name="Corre E."/>
            <person name="Pelletier E."/>
            <person name="Niang G."/>
            <person name="Scheremetjew M."/>
            <person name="Finn R."/>
            <person name="Kale V."/>
            <person name="Holt S."/>
            <person name="Cochrane G."/>
            <person name="Meng A."/>
            <person name="Brown T."/>
            <person name="Cohen L."/>
        </authorList>
    </citation>
    <scope>NUCLEOTIDE SEQUENCE</scope>
    <source>
        <strain evidence="2">Pbaha01</strain>
    </source>
</reference>
<accession>A0A7S0A930</accession>
<dbReference type="EMBL" id="HBEG01019872">
    <property type="protein sequence ID" value="CAD8356667.1"/>
    <property type="molecule type" value="Transcribed_RNA"/>
</dbReference>
<protein>
    <recommendedName>
        <fullName evidence="1">EF-hand domain-containing protein</fullName>
    </recommendedName>
</protein>
<evidence type="ECO:0000259" key="1">
    <source>
        <dbReference type="PROSITE" id="PS50222"/>
    </source>
</evidence>
<feature type="domain" description="EF-hand" evidence="1">
    <location>
        <begin position="34"/>
        <end position="69"/>
    </location>
</feature>
<evidence type="ECO:0000313" key="2">
    <source>
        <dbReference type="EMBL" id="CAD8356667.1"/>
    </source>
</evidence>
<gene>
    <name evidence="2" type="ORF">PBAH0796_LOCUS12034</name>
</gene>
<sequence>MGNAFNTVVEHVLSDCRITRRCDGYEEPGIRSERLEGMMEELFRLHDLNANGTLEEVELVKLNEKIAILHRGVDADRESVRNRYRTIFRAELDPEGEPVPYVTFRKYMFRMLDSLDPDEPTQAMIMDQFIAEADLALAAFPGSLKVRPGTLAALPAKGSLPQFKASEVVISPTTMAMGVKYGGG</sequence>
<dbReference type="PROSITE" id="PS50222">
    <property type="entry name" value="EF_HAND_2"/>
    <property type="match status" value="1"/>
</dbReference>
<dbReference type="AlphaFoldDB" id="A0A7S0A930"/>
<organism evidence="2">
    <name type="scientific">Pyrodinium bahamense</name>
    <dbReference type="NCBI Taxonomy" id="73915"/>
    <lineage>
        <taxon>Eukaryota</taxon>
        <taxon>Sar</taxon>
        <taxon>Alveolata</taxon>
        <taxon>Dinophyceae</taxon>
        <taxon>Gonyaulacales</taxon>
        <taxon>Pyrocystaceae</taxon>
        <taxon>Pyrodinium</taxon>
    </lineage>
</organism>
<dbReference type="PROSITE" id="PS00018">
    <property type="entry name" value="EF_HAND_1"/>
    <property type="match status" value="1"/>
</dbReference>
<proteinExistence type="predicted"/>
<dbReference type="InterPro" id="IPR002048">
    <property type="entry name" value="EF_hand_dom"/>
</dbReference>
<name>A0A7S0A930_9DINO</name>
<dbReference type="GO" id="GO:0005509">
    <property type="term" value="F:calcium ion binding"/>
    <property type="evidence" value="ECO:0007669"/>
    <property type="project" value="InterPro"/>
</dbReference>
<dbReference type="InterPro" id="IPR018247">
    <property type="entry name" value="EF_Hand_1_Ca_BS"/>
</dbReference>